<comment type="caution">
    <text evidence="1">The sequence shown here is derived from an EMBL/GenBank/DDBJ whole genome shotgun (WGS) entry which is preliminary data.</text>
</comment>
<proteinExistence type="predicted"/>
<accession>A0A433DLS8</accession>
<dbReference type="SUPFAM" id="SSF81606">
    <property type="entry name" value="PP2C-like"/>
    <property type="match status" value="1"/>
</dbReference>
<dbReference type="Proteomes" id="UP000268093">
    <property type="component" value="Unassembled WGS sequence"/>
</dbReference>
<dbReference type="AlphaFoldDB" id="A0A433DLS8"/>
<evidence type="ECO:0000313" key="1">
    <source>
        <dbReference type="EMBL" id="RUP51656.1"/>
    </source>
</evidence>
<dbReference type="OrthoDB" id="10025511at2759"/>
<protein>
    <submittedName>
        <fullName evidence="1">Uncharacterized protein</fullName>
    </submittedName>
</protein>
<reference evidence="1 2" key="1">
    <citation type="journal article" date="2018" name="New Phytol.">
        <title>Phylogenomics of Endogonaceae and evolution of mycorrhizas within Mucoromycota.</title>
        <authorList>
            <person name="Chang Y."/>
            <person name="Desiro A."/>
            <person name="Na H."/>
            <person name="Sandor L."/>
            <person name="Lipzen A."/>
            <person name="Clum A."/>
            <person name="Barry K."/>
            <person name="Grigoriev I.V."/>
            <person name="Martin F.M."/>
            <person name="Stajich J.E."/>
            <person name="Smith M.E."/>
            <person name="Bonito G."/>
            <person name="Spatafora J.W."/>
        </authorList>
    </citation>
    <scope>NUCLEOTIDE SEQUENCE [LARGE SCALE GENOMIC DNA]</scope>
    <source>
        <strain evidence="1 2">GMNB39</strain>
    </source>
</reference>
<organism evidence="1 2">
    <name type="scientific">Jimgerdemannia flammicorona</name>
    <dbReference type="NCBI Taxonomy" id="994334"/>
    <lineage>
        <taxon>Eukaryota</taxon>
        <taxon>Fungi</taxon>
        <taxon>Fungi incertae sedis</taxon>
        <taxon>Mucoromycota</taxon>
        <taxon>Mucoromycotina</taxon>
        <taxon>Endogonomycetes</taxon>
        <taxon>Endogonales</taxon>
        <taxon>Endogonaceae</taxon>
        <taxon>Jimgerdemannia</taxon>
    </lineage>
</organism>
<sequence>MDNLCTILMSTLDGVHDLDIDFTSQDHKPYLRYIAKNVLANGGKFVDIIQDQVINVNSKHLQGDTNTIVMLRNGIEEWDIDKYGEIMWQYCVQAESDCKDHIQQQRRRWFLLMSSNGLIDYLRCGLVVDMQNKCIVTAVGNRVEADEECGCIVKYLCNRESNLKFFSSVVRAYDDCTVILVEIV</sequence>
<evidence type="ECO:0000313" key="2">
    <source>
        <dbReference type="Proteomes" id="UP000268093"/>
    </source>
</evidence>
<dbReference type="Gene3D" id="3.60.40.10">
    <property type="entry name" value="PPM-type phosphatase domain"/>
    <property type="match status" value="1"/>
</dbReference>
<keyword evidence="2" id="KW-1185">Reference proteome</keyword>
<name>A0A433DLS8_9FUNG</name>
<dbReference type="InterPro" id="IPR036457">
    <property type="entry name" value="PPM-type-like_dom_sf"/>
</dbReference>
<gene>
    <name evidence="1" type="ORF">BC936DRAFT_146764</name>
</gene>
<dbReference type="EMBL" id="RBNI01000559">
    <property type="protein sequence ID" value="RUP51656.1"/>
    <property type="molecule type" value="Genomic_DNA"/>
</dbReference>